<gene>
    <name evidence="1" type="ORF">JYZ213_LOCUS18508</name>
</gene>
<evidence type="ECO:0000313" key="2">
    <source>
        <dbReference type="Proteomes" id="UP000663845"/>
    </source>
</evidence>
<accession>A0A814K984</accession>
<dbReference type="EMBL" id="CAJNOG010000181">
    <property type="protein sequence ID" value="CAF1047838.1"/>
    <property type="molecule type" value="Genomic_DNA"/>
</dbReference>
<dbReference type="AlphaFoldDB" id="A0A814K984"/>
<comment type="caution">
    <text evidence="1">The sequence shown here is derived from an EMBL/GenBank/DDBJ whole genome shotgun (WGS) entry which is preliminary data.</text>
</comment>
<organism evidence="1 2">
    <name type="scientific">Adineta steineri</name>
    <dbReference type="NCBI Taxonomy" id="433720"/>
    <lineage>
        <taxon>Eukaryota</taxon>
        <taxon>Metazoa</taxon>
        <taxon>Spiralia</taxon>
        <taxon>Gnathifera</taxon>
        <taxon>Rotifera</taxon>
        <taxon>Eurotatoria</taxon>
        <taxon>Bdelloidea</taxon>
        <taxon>Adinetida</taxon>
        <taxon>Adinetidae</taxon>
        <taxon>Adineta</taxon>
    </lineage>
</organism>
<evidence type="ECO:0000313" key="1">
    <source>
        <dbReference type="EMBL" id="CAF1047838.1"/>
    </source>
</evidence>
<name>A0A814K984_9BILA</name>
<sequence length="288" mass="34819">MSMNSLENLSNEFFSEIFDYINGCDIYRAFSNLNYRFEQLLNSSHILFKIKINYSTDDEKTMNELQQVWMDATDSNMNISLPMASNHELTSIEHLIIDHPCCFNQLNNILSYVPQVSYLKFFSVNDNEIDMKNISSMRLSYLTYFYIEAYHMEFDTFEMLIKNLNIKLKYFSLKIYTDDMNYLHAFRWENLLLKHLPNLEEFYLKSITTFENNHQPSIYQGKINEFFSSFWCQRQWILEINIDSNEIIYYIHSHKKRWYEFNIEEKNNSTIEQLEKCKQLILSCIHQE</sequence>
<evidence type="ECO:0008006" key="3">
    <source>
        <dbReference type="Google" id="ProtNLM"/>
    </source>
</evidence>
<protein>
    <recommendedName>
        <fullName evidence="3">F-box domain-containing protein</fullName>
    </recommendedName>
</protein>
<proteinExistence type="predicted"/>
<dbReference type="Proteomes" id="UP000663845">
    <property type="component" value="Unassembled WGS sequence"/>
</dbReference>
<reference evidence="1" key="1">
    <citation type="submission" date="2021-02" db="EMBL/GenBank/DDBJ databases">
        <authorList>
            <person name="Nowell W R."/>
        </authorList>
    </citation>
    <scope>NUCLEOTIDE SEQUENCE</scope>
</reference>